<dbReference type="RefSeq" id="WP_120582804.1">
    <property type="nucleotide sequence ID" value="NZ_RAWI01000014.1"/>
</dbReference>
<evidence type="ECO:0000256" key="3">
    <source>
        <dbReference type="ARBA" id="ARBA00023098"/>
    </source>
</evidence>
<evidence type="ECO:0000259" key="5">
    <source>
        <dbReference type="Pfam" id="PF00501"/>
    </source>
</evidence>
<keyword evidence="2" id="KW-0276">Fatty acid metabolism</keyword>
<name>A0ABX9QQ81_9BACT</name>
<evidence type="ECO:0000313" key="6">
    <source>
        <dbReference type="EMBL" id="RKI15882.1"/>
    </source>
</evidence>
<comment type="catalytic activity">
    <reaction evidence="4">
        <text>a long-chain fatty acid + ATP + CoA = a long-chain fatty acyl-CoA + AMP + diphosphate</text>
        <dbReference type="Rhea" id="RHEA:15421"/>
        <dbReference type="ChEBI" id="CHEBI:30616"/>
        <dbReference type="ChEBI" id="CHEBI:33019"/>
        <dbReference type="ChEBI" id="CHEBI:57287"/>
        <dbReference type="ChEBI" id="CHEBI:57560"/>
        <dbReference type="ChEBI" id="CHEBI:83139"/>
        <dbReference type="ChEBI" id="CHEBI:456215"/>
        <dbReference type="EC" id="6.2.1.3"/>
    </reaction>
    <physiologicalReaction direction="left-to-right" evidence="4">
        <dbReference type="Rhea" id="RHEA:15422"/>
    </physiologicalReaction>
</comment>
<evidence type="ECO:0000256" key="2">
    <source>
        <dbReference type="ARBA" id="ARBA00022832"/>
    </source>
</evidence>
<keyword evidence="3" id="KW-0443">Lipid metabolism</keyword>
<proteinExistence type="predicted"/>
<reference evidence="6 7" key="1">
    <citation type="submission" date="2018-09" db="EMBL/GenBank/DDBJ databases">
        <authorList>
            <person name="Livingstone P.G."/>
            <person name="Whitworth D.E."/>
        </authorList>
    </citation>
    <scope>NUCLEOTIDE SEQUENCE [LARGE SCALE GENOMIC DNA]</scope>
    <source>
        <strain evidence="6 7">CA031B</strain>
    </source>
</reference>
<dbReference type="PROSITE" id="PS00455">
    <property type="entry name" value="AMP_BINDING"/>
    <property type="match status" value="1"/>
</dbReference>
<sequence>MRAESQVTTAPAASGTQEQNLVQLLVQRAQNASKVGVTHKKDGRWQDVTFAQVLEDVKGLASGLIAQGVQPGDRVAIFANTSLQWIVADLAISAAQGITVPIYNSNTPDECRYILNHSETKVLLVDSDEKDAKQAGRLSRVRSKLKDIPSLKKIIVFEGPVSGDMEISLADVMASGKSGPQATEESFAQRVAAVKSDDTNLLIYTSGTTGDPKGVILTHGNWAYEAKATQAMGMMKPEDSVMLFLPLAHVFAQVVKAAWLSMGFRLIIAESVDKLLANLAETRPTVLPSVPRVFEKVYNNVVANGSAAPGVKGKLFNWAFGLFDEYAEAKAQGREYNTLMFGLAKKLVFSKVRKTLDEKLGGNMRIFISGGAPLSRKIAYFFDLLELKVLEGYGLTETSAPCNANRVEKIKIGTVGPPVPGTEIKIAADGEILVRGPCVMKGYYKNPEATAEVLEADGWFHTGDIGEVDSDNYLRITDRKKDIIVTAGGKNVAPQNIENTLKTFPLISQVMVYGDTRPFLVALVTVSEDPARKLLEDKGIAVGSYAQNSQRPEIKTAVEEIIKKVNAEIPPYSGIKKIAVMEADFTQESGELTPTLKVKRKVASQKYKAIIDAMYQGAKATD</sequence>
<comment type="caution">
    <text evidence="6">The sequence shown here is derived from an EMBL/GenBank/DDBJ whole genome shotgun (WGS) entry which is preliminary data.</text>
</comment>
<dbReference type="EMBL" id="RAWI01000014">
    <property type="protein sequence ID" value="RKI15882.1"/>
    <property type="molecule type" value="Genomic_DNA"/>
</dbReference>
<dbReference type="InterPro" id="IPR045851">
    <property type="entry name" value="AMP-bd_C_sf"/>
</dbReference>
<keyword evidence="1 6" id="KW-0436">Ligase</keyword>
<evidence type="ECO:0000313" key="7">
    <source>
        <dbReference type="Proteomes" id="UP000278907"/>
    </source>
</evidence>
<dbReference type="InterPro" id="IPR000873">
    <property type="entry name" value="AMP-dep_synth/lig_dom"/>
</dbReference>
<keyword evidence="7" id="KW-1185">Reference proteome</keyword>
<gene>
    <name evidence="6" type="ORF">D7Y13_03575</name>
</gene>
<dbReference type="CDD" id="cd05907">
    <property type="entry name" value="VL_LC_FACS_like"/>
    <property type="match status" value="1"/>
</dbReference>
<dbReference type="Pfam" id="PF00501">
    <property type="entry name" value="AMP-binding"/>
    <property type="match status" value="1"/>
</dbReference>
<accession>A0ABX9QQ81</accession>
<evidence type="ECO:0000256" key="1">
    <source>
        <dbReference type="ARBA" id="ARBA00022598"/>
    </source>
</evidence>
<organism evidence="6 7">
    <name type="scientific">Corallococcus praedator</name>
    <dbReference type="NCBI Taxonomy" id="2316724"/>
    <lineage>
        <taxon>Bacteria</taxon>
        <taxon>Pseudomonadati</taxon>
        <taxon>Myxococcota</taxon>
        <taxon>Myxococcia</taxon>
        <taxon>Myxococcales</taxon>
        <taxon>Cystobacterineae</taxon>
        <taxon>Myxococcaceae</taxon>
        <taxon>Corallococcus</taxon>
    </lineage>
</organism>
<dbReference type="Gene3D" id="3.30.300.30">
    <property type="match status" value="1"/>
</dbReference>
<dbReference type="InterPro" id="IPR020845">
    <property type="entry name" value="AMP-binding_CS"/>
</dbReference>
<evidence type="ECO:0000256" key="4">
    <source>
        <dbReference type="ARBA" id="ARBA00024484"/>
    </source>
</evidence>
<feature type="domain" description="AMP-dependent synthetase/ligase" evidence="5">
    <location>
        <begin position="39"/>
        <end position="444"/>
    </location>
</feature>
<dbReference type="PANTHER" id="PTHR43272:SF32">
    <property type="entry name" value="AMP-DEPENDENT SYNTHETASE_LIGASE DOMAIN-CONTAINING PROTEIN"/>
    <property type="match status" value="1"/>
</dbReference>
<dbReference type="Gene3D" id="3.40.50.12780">
    <property type="entry name" value="N-terminal domain of ligase-like"/>
    <property type="match status" value="1"/>
</dbReference>
<dbReference type="SUPFAM" id="SSF56801">
    <property type="entry name" value="Acetyl-CoA synthetase-like"/>
    <property type="match status" value="1"/>
</dbReference>
<dbReference type="Pfam" id="PF23562">
    <property type="entry name" value="AMP-binding_C_3"/>
    <property type="match status" value="1"/>
</dbReference>
<protein>
    <submittedName>
        <fullName evidence="6">Long-chain fatty acid--CoA ligase</fullName>
    </submittedName>
</protein>
<dbReference type="Proteomes" id="UP000278907">
    <property type="component" value="Unassembled WGS sequence"/>
</dbReference>
<dbReference type="InterPro" id="IPR042099">
    <property type="entry name" value="ANL_N_sf"/>
</dbReference>
<dbReference type="PANTHER" id="PTHR43272">
    <property type="entry name" value="LONG-CHAIN-FATTY-ACID--COA LIGASE"/>
    <property type="match status" value="1"/>
</dbReference>
<dbReference type="GO" id="GO:0016874">
    <property type="term" value="F:ligase activity"/>
    <property type="evidence" value="ECO:0007669"/>
    <property type="project" value="UniProtKB-KW"/>
</dbReference>